<dbReference type="GO" id="GO:0046872">
    <property type="term" value="F:metal ion binding"/>
    <property type="evidence" value="ECO:0007669"/>
    <property type="project" value="UniProtKB-UniRule"/>
</dbReference>
<dbReference type="RefSeq" id="WP_006948782.1">
    <property type="nucleotide sequence ID" value="NZ_BAJI01000014.1"/>
</dbReference>
<feature type="binding site" evidence="11">
    <location>
        <position position="295"/>
    </location>
    <ligand>
        <name>Mg(2+)</name>
        <dbReference type="ChEBI" id="CHEBI:18420"/>
    </ligand>
</feature>
<dbReference type="PANTHER" id="PTHR30040:SF2">
    <property type="entry name" value="FAD:PROTEIN FMN TRANSFERASE"/>
    <property type="match status" value="1"/>
</dbReference>
<evidence type="ECO:0000313" key="13">
    <source>
        <dbReference type="Proteomes" id="UP000004394"/>
    </source>
</evidence>
<comment type="catalytic activity">
    <reaction evidence="9 10">
        <text>L-threonyl-[protein] + FAD = FMN-L-threonyl-[protein] + AMP + H(+)</text>
        <dbReference type="Rhea" id="RHEA:36847"/>
        <dbReference type="Rhea" id="RHEA-COMP:11060"/>
        <dbReference type="Rhea" id="RHEA-COMP:11061"/>
        <dbReference type="ChEBI" id="CHEBI:15378"/>
        <dbReference type="ChEBI" id="CHEBI:30013"/>
        <dbReference type="ChEBI" id="CHEBI:57692"/>
        <dbReference type="ChEBI" id="CHEBI:74257"/>
        <dbReference type="ChEBI" id="CHEBI:456215"/>
        <dbReference type="EC" id="2.7.1.180"/>
    </reaction>
</comment>
<keyword evidence="4 10" id="KW-0808">Transferase</keyword>
<keyword evidence="6 10" id="KW-0274">FAD</keyword>
<dbReference type="Gene3D" id="3.10.520.10">
    <property type="entry name" value="ApbE-like domains"/>
    <property type="match status" value="1"/>
</dbReference>
<dbReference type="PIRSF" id="PIRSF006268">
    <property type="entry name" value="ApbE"/>
    <property type="match status" value="1"/>
</dbReference>
<evidence type="ECO:0000256" key="4">
    <source>
        <dbReference type="ARBA" id="ARBA00022679"/>
    </source>
</evidence>
<keyword evidence="7 10" id="KW-0460">Magnesium</keyword>
<keyword evidence="3 10" id="KW-0285">Flavoprotein</keyword>
<evidence type="ECO:0000256" key="7">
    <source>
        <dbReference type="ARBA" id="ARBA00022842"/>
    </source>
</evidence>
<dbReference type="EC" id="2.7.1.180" evidence="1 10"/>
<dbReference type="Pfam" id="PF02424">
    <property type="entry name" value="ApbE"/>
    <property type="match status" value="1"/>
</dbReference>
<evidence type="ECO:0000256" key="3">
    <source>
        <dbReference type="ARBA" id="ARBA00022630"/>
    </source>
</evidence>
<dbReference type="InterPro" id="IPR024932">
    <property type="entry name" value="ApbE"/>
</dbReference>
<proteinExistence type="inferred from homology"/>
<keyword evidence="13" id="KW-1185">Reference proteome</keyword>
<reference evidence="12" key="1">
    <citation type="submission" date="2010-07" db="EMBL/GenBank/DDBJ databases">
        <authorList>
            <person name="Muzny D."/>
            <person name="Qin X."/>
            <person name="Deng J."/>
            <person name="Jiang H."/>
            <person name="Liu Y."/>
            <person name="Qu J."/>
            <person name="Song X.-Z."/>
            <person name="Zhang L."/>
            <person name="Thornton R."/>
            <person name="Coyle M."/>
            <person name="Francisco L."/>
            <person name="Jackson L."/>
            <person name="Javaid M."/>
            <person name="Korchina V."/>
            <person name="Kovar C."/>
            <person name="Mata R."/>
            <person name="Mathew T."/>
            <person name="Ngo R."/>
            <person name="Nguyen L."/>
            <person name="Nguyen N."/>
            <person name="Okwuonu G."/>
            <person name="Ongeri F."/>
            <person name="Pham C."/>
            <person name="Simmons D."/>
            <person name="Wilczek-Boney K."/>
            <person name="Hale W."/>
            <person name="Jakkamsetti A."/>
            <person name="Pham P."/>
            <person name="Ruth R."/>
            <person name="San Lucas F."/>
            <person name="Warren J."/>
            <person name="Zhang J."/>
            <person name="Zhao Z."/>
            <person name="Zhou C."/>
            <person name="Zhu D."/>
            <person name="Lee S."/>
            <person name="Bess C."/>
            <person name="Blankenburg K."/>
            <person name="Forbes L."/>
            <person name="Fu Q."/>
            <person name="Gubbala S."/>
            <person name="Hirani K."/>
            <person name="Jayaseelan J.C."/>
            <person name="Lara F."/>
            <person name="Munidasa M."/>
            <person name="Palculict T."/>
            <person name="Patil S."/>
            <person name="Pu L.-L."/>
            <person name="Saada N."/>
            <person name="Tang L."/>
            <person name="Weissenberger G."/>
            <person name="Zhu Y."/>
            <person name="Hemphill L."/>
            <person name="Shang Y."/>
            <person name="Youmans B."/>
            <person name="Ayvaz T."/>
            <person name="Ross M."/>
            <person name="Santibanez J."/>
            <person name="Aqrawi P."/>
            <person name="Gross S."/>
            <person name="Joshi V."/>
            <person name="Fowler G."/>
            <person name="Nazareth L."/>
            <person name="Reid J."/>
            <person name="Worley K."/>
            <person name="Petrosino J."/>
            <person name="Highlander S."/>
            <person name="Gibbs R."/>
        </authorList>
    </citation>
    <scope>NUCLEOTIDE SEQUENCE [LARGE SCALE GENOMIC DNA]</scope>
    <source>
        <strain evidence="12">DSM 16973</strain>
    </source>
</reference>
<evidence type="ECO:0000256" key="10">
    <source>
        <dbReference type="PIRNR" id="PIRNR006268"/>
    </source>
</evidence>
<evidence type="ECO:0000256" key="5">
    <source>
        <dbReference type="ARBA" id="ARBA00022723"/>
    </source>
</evidence>
<evidence type="ECO:0000256" key="2">
    <source>
        <dbReference type="ARBA" id="ARBA00016337"/>
    </source>
</evidence>
<dbReference type="GO" id="GO:0016740">
    <property type="term" value="F:transferase activity"/>
    <property type="evidence" value="ECO:0007669"/>
    <property type="project" value="UniProtKB-UniRule"/>
</dbReference>
<comment type="caution">
    <text evidence="12">The sequence shown here is derived from an EMBL/GenBank/DDBJ whole genome shotgun (WGS) entry which is preliminary data.</text>
</comment>
<evidence type="ECO:0000256" key="9">
    <source>
        <dbReference type="ARBA" id="ARBA00048540"/>
    </source>
</evidence>
<dbReference type="AlphaFoldDB" id="E0NRV0"/>
<evidence type="ECO:0000313" key="12">
    <source>
        <dbReference type="EMBL" id="EFM02134.1"/>
    </source>
</evidence>
<feature type="binding site" evidence="11">
    <location>
        <position position="291"/>
    </location>
    <ligand>
        <name>Mg(2+)</name>
        <dbReference type="ChEBI" id="CHEBI:18420"/>
    </ligand>
</feature>
<evidence type="ECO:0000256" key="6">
    <source>
        <dbReference type="ARBA" id="ARBA00022827"/>
    </source>
</evidence>
<dbReference type="eggNOG" id="COG1477">
    <property type="taxonomic scope" value="Bacteria"/>
</dbReference>
<dbReference type="PANTHER" id="PTHR30040">
    <property type="entry name" value="THIAMINE BIOSYNTHESIS LIPOPROTEIN APBE"/>
    <property type="match status" value="1"/>
</dbReference>
<evidence type="ECO:0000256" key="1">
    <source>
        <dbReference type="ARBA" id="ARBA00011955"/>
    </source>
</evidence>
<dbReference type="SUPFAM" id="SSF143631">
    <property type="entry name" value="ApbE-like"/>
    <property type="match status" value="1"/>
</dbReference>
<evidence type="ECO:0000256" key="11">
    <source>
        <dbReference type="PIRSR" id="PIRSR006268-2"/>
    </source>
</evidence>
<sequence length="342" mass="38487">MTDNKRSKRLLWQIPLLAVLIAGTVLIIRQQQSMPYQHDSGFVFGTVYNITYQHETNMKAEIEAELRKVDRSLSTFNKQSVISSINRNERVRVDDMFRRVFTLAESVSRETDGAFDITVAPLVNAWGFGFKSGITPDRHRIDSLLHITGYKKVKLAGDYVQKADPRIMLDCNAIAKGYGCDVVADFLRTRGVRNFMIEIGGEVVTSGINAKRLPWKIGVTKPTDDSLNITGEIQTVLNVTDKAMATSGNYRNFYYKGGKKYAHTIDPATGYPVQHNILSSTVLAADCATADAYATSFMVMGLEKARRVLHRHPELMAYFIYTDAQGRNAVWFSPSLRDKIRQ</sequence>
<name>E0NRV0_9BACT</name>
<accession>E0NRV0</accession>
<feature type="binding site" evidence="11">
    <location>
        <position position="173"/>
    </location>
    <ligand>
        <name>Mg(2+)</name>
        <dbReference type="ChEBI" id="CHEBI:18420"/>
    </ligand>
</feature>
<organism evidence="12 13">
    <name type="scientific">Hoylesella marshii DSM 16973 = JCM 13450</name>
    <dbReference type="NCBI Taxonomy" id="862515"/>
    <lineage>
        <taxon>Bacteria</taxon>
        <taxon>Pseudomonadati</taxon>
        <taxon>Bacteroidota</taxon>
        <taxon>Bacteroidia</taxon>
        <taxon>Bacteroidales</taxon>
        <taxon>Prevotellaceae</taxon>
        <taxon>Hoylesella</taxon>
    </lineage>
</organism>
<dbReference type="OrthoDB" id="9778595at2"/>
<protein>
    <recommendedName>
        <fullName evidence="2 10">FAD:protein FMN transferase</fullName>
        <ecNumber evidence="1 10">2.7.1.180</ecNumber>
    </recommendedName>
    <alternativeName>
        <fullName evidence="8 10">Flavin transferase</fullName>
    </alternativeName>
</protein>
<keyword evidence="5 10" id="KW-0479">Metal-binding</keyword>
<dbReference type="HOGENOM" id="CLU_044403_0_0_10"/>
<dbReference type="InterPro" id="IPR003374">
    <property type="entry name" value="ApbE-like_sf"/>
</dbReference>
<evidence type="ECO:0000256" key="8">
    <source>
        <dbReference type="ARBA" id="ARBA00031306"/>
    </source>
</evidence>
<comment type="similarity">
    <text evidence="10">Belongs to the ApbE family.</text>
</comment>
<dbReference type="STRING" id="862515.HMPREF0658_0901"/>
<dbReference type="Proteomes" id="UP000004394">
    <property type="component" value="Unassembled WGS sequence"/>
</dbReference>
<dbReference type="EMBL" id="AEEI01000028">
    <property type="protein sequence ID" value="EFM02134.1"/>
    <property type="molecule type" value="Genomic_DNA"/>
</dbReference>
<comment type="cofactor">
    <cofactor evidence="11">
        <name>Mg(2+)</name>
        <dbReference type="ChEBI" id="CHEBI:18420"/>
    </cofactor>
    <cofactor evidence="11">
        <name>Mn(2+)</name>
        <dbReference type="ChEBI" id="CHEBI:29035"/>
    </cofactor>
    <text evidence="11">Magnesium. Can also use manganese.</text>
</comment>
<gene>
    <name evidence="12" type="primary">apbE</name>
    <name evidence="12" type="ORF">HMPREF0658_0901</name>
</gene>